<name>A0AAE3HLH1_9GAMM</name>
<dbReference type="GO" id="GO:0005507">
    <property type="term" value="F:copper ion binding"/>
    <property type="evidence" value="ECO:0007669"/>
    <property type="project" value="InterPro"/>
</dbReference>
<dbReference type="EMBL" id="JANUCT010000007">
    <property type="protein sequence ID" value="MCS3903316.1"/>
    <property type="molecule type" value="Genomic_DNA"/>
</dbReference>
<keyword evidence="7" id="KW-1133">Transmembrane helix</keyword>
<dbReference type="InterPro" id="IPR007533">
    <property type="entry name" value="Cyt_c_oxidase_assmbl_CtaG"/>
</dbReference>
<dbReference type="GO" id="GO:0005886">
    <property type="term" value="C:plasma membrane"/>
    <property type="evidence" value="ECO:0007669"/>
    <property type="project" value="UniProtKB-SubCell"/>
</dbReference>
<proteinExistence type="inferred from homology"/>
<reference evidence="11" key="1">
    <citation type="submission" date="2022-08" db="EMBL/GenBank/DDBJ databases">
        <title>Genomic Encyclopedia of Type Strains, Phase III (KMG-III): the genomes of soil and plant-associated and newly described type strains.</title>
        <authorList>
            <person name="Whitman W."/>
        </authorList>
    </citation>
    <scope>NUCLEOTIDE SEQUENCE</scope>
    <source>
        <strain evidence="11">HMT 1</strain>
    </source>
</reference>
<evidence type="ECO:0000313" key="12">
    <source>
        <dbReference type="Proteomes" id="UP001204445"/>
    </source>
</evidence>
<dbReference type="RefSeq" id="WP_259054993.1">
    <property type="nucleotide sequence ID" value="NZ_JANUCT010000007.1"/>
</dbReference>
<evidence type="ECO:0000256" key="1">
    <source>
        <dbReference type="ARBA" id="ARBA00004007"/>
    </source>
</evidence>
<keyword evidence="5" id="KW-0812">Transmembrane</keyword>
<dbReference type="PIRSF" id="PIRSF005413">
    <property type="entry name" value="COX11"/>
    <property type="match status" value="1"/>
</dbReference>
<dbReference type="NCBIfam" id="NF003465">
    <property type="entry name" value="PRK05089.1"/>
    <property type="match status" value="1"/>
</dbReference>
<evidence type="ECO:0000256" key="7">
    <source>
        <dbReference type="ARBA" id="ARBA00022989"/>
    </source>
</evidence>
<evidence type="ECO:0000256" key="6">
    <source>
        <dbReference type="ARBA" id="ARBA00022968"/>
    </source>
</evidence>
<dbReference type="Gene3D" id="2.60.370.10">
    <property type="entry name" value="Ctag/Cox11"/>
    <property type="match status" value="1"/>
</dbReference>
<evidence type="ECO:0000256" key="8">
    <source>
        <dbReference type="ARBA" id="ARBA00023008"/>
    </source>
</evidence>
<feature type="region of interest" description="Disordered" evidence="10">
    <location>
        <begin position="175"/>
        <end position="196"/>
    </location>
</feature>
<evidence type="ECO:0000256" key="9">
    <source>
        <dbReference type="ARBA" id="ARBA00023136"/>
    </source>
</evidence>
<dbReference type="PANTHER" id="PTHR21320">
    <property type="entry name" value="CYTOCHROME C OXIDASE ASSEMBLY PROTEIN COX11-RELATED"/>
    <property type="match status" value="1"/>
</dbReference>
<accession>A0AAE3HLH1</accession>
<dbReference type="PANTHER" id="PTHR21320:SF3">
    <property type="entry name" value="CYTOCHROME C OXIDASE ASSEMBLY PROTEIN COX11, MITOCHONDRIAL-RELATED"/>
    <property type="match status" value="1"/>
</dbReference>
<comment type="caution">
    <text evidence="11">The sequence shown here is derived from an EMBL/GenBank/DDBJ whole genome shotgun (WGS) entry which is preliminary data.</text>
</comment>
<keyword evidence="12" id="KW-1185">Reference proteome</keyword>
<comment type="function">
    <text evidence="1">Exerts its effect at some terminal stage of cytochrome c oxidase synthesis, probably by being involved in the insertion of the copper B into subunit I.</text>
</comment>
<dbReference type="Pfam" id="PF04442">
    <property type="entry name" value="CtaG_Cox11"/>
    <property type="match status" value="1"/>
</dbReference>
<dbReference type="Proteomes" id="UP001204445">
    <property type="component" value="Unassembled WGS sequence"/>
</dbReference>
<evidence type="ECO:0000256" key="10">
    <source>
        <dbReference type="SAM" id="MobiDB-lite"/>
    </source>
</evidence>
<keyword evidence="8" id="KW-0186">Copper</keyword>
<gene>
    <name evidence="11" type="ORF">J2T55_001336</name>
</gene>
<sequence>MSANQGKKMALKLALIPVAMFGFGYALVPLYDVFCDLTGLGGRGVQQTTADQIDPAGVDRSRQIKMEYLTSTNGDLPWAFKSLTGTTRIHPGALNEAHFVVENTSDETIVGRAIYNVSPAEASIYLSKTECFCYTEQTLEPGEKLEMPMRFVIDTELPRKIKGVTLSYTFFETSDSRGDKAAKKTDDEHAEAGSRS</sequence>
<keyword evidence="9" id="KW-0472">Membrane</keyword>
<evidence type="ECO:0000313" key="11">
    <source>
        <dbReference type="EMBL" id="MCS3903316.1"/>
    </source>
</evidence>
<organism evidence="11 12">
    <name type="scientific">Methylohalomonas lacus</name>
    <dbReference type="NCBI Taxonomy" id="398773"/>
    <lineage>
        <taxon>Bacteria</taxon>
        <taxon>Pseudomonadati</taxon>
        <taxon>Pseudomonadota</taxon>
        <taxon>Gammaproteobacteria</taxon>
        <taxon>Methylohalomonadales</taxon>
        <taxon>Methylohalomonadaceae</taxon>
        <taxon>Methylohalomonas</taxon>
    </lineage>
</organism>
<dbReference type="AlphaFoldDB" id="A0AAE3HLH1"/>
<dbReference type="SUPFAM" id="SSF110111">
    <property type="entry name" value="Ctag/Cox11"/>
    <property type="match status" value="1"/>
</dbReference>
<comment type="similarity">
    <text evidence="3">Belongs to the COX11/CtaG family.</text>
</comment>
<evidence type="ECO:0000256" key="5">
    <source>
        <dbReference type="ARBA" id="ARBA00022692"/>
    </source>
</evidence>
<evidence type="ECO:0000256" key="3">
    <source>
        <dbReference type="ARBA" id="ARBA00009620"/>
    </source>
</evidence>
<comment type="subcellular location">
    <subcellularLocation>
        <location evidence="2">Cell inner membrane</location>
        <topology evidence="2">Single-pass type II membrane protein</topology>
        <orientation evidence="2">Periplasmic side</orientation>
    </subcellularLocation>
</comment>
<evidence type="ECO:0000256" key="2">
    <source>
        <dbReference type="ARBA" id="ARBA00004382"/>
    </source>
</evidence>
<keyword evidence="6" id="KW-0735">Signal-anchor</keyword>
<evidence type="ECO:0000256" key="4">
    <source>
        <dbReference type="ARBA" id="ARBA00015384"/>
    </source>
</evidence>
<protein>
    <recommendedName>
        <fullName evidence="4">Cytochrome c oxidase assembly protein CtaG</fullName>
    </recommendedName>
</protein>
<dbReference type="InterPro" id="IPR023471">
    <property type="entry name" value="CtaG/Cox11_dom_sf"/>
</dbReference>